<evidence type="ECO:0000256" key="1">
    <source>
        <dbReference type="SAM" id="Phobius"/>
    </source>
</evidence>
<accession>A0A381WV15</accession>
<dbReference type="AlphaFoldDB" id="A0A381WV15"/>
<feature type="transmembrane region" description="Helical" evidence="1">
    <location>
        <begin position="26"/>
        <end position="43"/>
    </location>
</feature>
<feature type="transmembrane region" description="Helical" evidence="1">
    <location>
        <begin position="6"/>
        <end position="21"/>
    </location>
</feature>
<keyword evidence="1" id="KW-0472">Membrane</keyword>
<protein>
    <submittedName>
        <fullName evidence="2">Uncharacterized protein</fullName>
    </submittedName>
</protein>
<sequence length="96" mass="11536">MRLFEIIVLAFLICTIYLLFRKNKKLFLYSLFGGTISCLFHFYLESYRWQMVPAYLLFVIIFITYKKCGHSLFWMKGLLVVWFLCSIFLPIVVPVF</sequence>
<dbReference type="EMBL" id="UINC01012984">
    <property type="protein sequence ID" value="SVA56366.1"/>
    <property type="molecule type" value="Genomic_DNA"/>
</dbReference>
<evidence type="ECO:0000313" key="2">
    <source>
        <dbReference type="EMBL" id="SVA56366.1"/>
    </source>
</evidence>
<reference evidence="2" key="1">
    <citation type="submission" date="2018-05" db="EMBL/GenBank/DDBJ databases">
        <authorList>
            <person name="Lanie J.A."/>
            <person name="Ng W.-L."/>
            <person name="Kazmierczak K.M."/>
            <person name="Andrzejewski T.M."/>
            <person name="Davidsen T.M."/>
            <person name="Wayne K.J."/>
            <person name="Tettelin H."/>
            <person name="Glass J.I."/>
            <person name="Rusch D."/>
            <person name="Podicherti R."/>
            <person name="Tsui H.-C.T."/>
            <person name="Winkler M.E."/>
        </authorList>
    </citation>
    <scope>NUCLEOTIDE SEQUENCE</scope>
</reference>
<organism evidence="2">
    <name type="scientific">marine metagenome</name>
    <dbReference type="NCBI Taxonomy" id="408172"/>
    <lineage>
        <taxon>unclassified sequences</taxon>
        <taxon>metagenomes</taxon>
        <taxon>ecological metagenomes</taxon>
    </lineage>
</organism>
<name>A0A381WV15_9ZZZZ</name>
<keyword evidence="1" id="KW-1133">Transmembrane helix</keyword>
<proteinExistence type="predicted"/>
<feature type="non-terminal residue" evidence="2">
    <location>
        <position position="96"/>
    </location>
</feature>
<gene>
    <name evidence="2" type="ORF">METZ01_LOCUS109220</name>
</gene>
<feature type="transmembrane region" description="Helical" evidence="1">
    <location>
        <begin position="49"/>
        <end position="65"/>
    </location>
</feature>
<feature type="transmembrane region" description="Helical" evidence="1">
    <location>
        <begin position="72"/>
        <end position="93"/>
    </location>
</feature>
<keyword evidence="1" id="KW-0812">Transmembrane</keyword>